<dbReference type="InterPro" id="IPR039421">
    <property type="entry name" value="Type_1_exporter"/>
</dbReference>
<keyword evidence="1" id="KW-0547">Nucleotide-binding</keyword>
<dbReference type="SUPFAM" id="SSF52540">
    <property type="entry name" value="P-loop containing nucleoside triphosphate hydrolases"/>
    <property type="match status" value="1"/>
</dbReference>
<organism evidence="1 2">
    <name type="scientific">Sporomusa ovata</name>
    <dbReference type="NCBI Taxonomy" id="2378"/>
    <lineage>
        <taxon>Bacteria</taxon>
        <taxon>Bacillati</taxon>
        <taxon>Bacillota</taxon>
        <taxon>Negativicutes</taxon>
        <taxon>Selenomonadales</taxon>
        <taxon>Sporomusaceae</taxon>
        <taxon>Sporomusa</taxon>
    </lineage>
</organism>
<dbReference type="RefSeq" id="WP_028971684.1">
    <property type="nucleotide sequence ID" value="NZ_CTRP01000010.1"/>
</dbReference>
<protein>
    <submittedName>
        <fullName evidence="1">ABC transporter ATP-binding protein</fullName>
    </submittedName>
</protein>
<dbReference type="EMBL" id="CTRP01000010">
    <property type="protein sequence ID" value="CQR72553.1"/>
    <property type="molecule type" value="Genomic_DNA"/>
</dbReference>
<dbReference type="Gene3D" id="3.40.50.300">
    <property type="entry name" value="P-loop containing nucleotide triphosphate hydrolases"/>
    <property type="match status" value="1"/>
</dbReference>
<keyword evidence="1" id="KW-0067">ATP-binding</keyword>
<dbReference type="PANTHER" id="PTHR43394:SF1">
    <property type="entry name" value="ATP-BINDING CASSETTE SUB-FAMILY B MEMBER 10, MITOCHONDRIAL"/>
    <property type="match status" value="1"/>
</dbReference>
<proteinExistence type="predicted"/>
<dbReference type="InterPro" id="IPR027417">
    <property type="entry name" value="P-loop_NTPase"/>
</dbReference>
<gene>
    <name evidence="1" type="ORF">SpAn4DRAFT_3013</name>
</gene>
<dbReference type="AlphaFoldDB" id="A0A0U1L053"/>
<dbReference type="PANTHER" id="PTHR43394">
    <property type="entry name" value="ATP-DEPENDENT PERMEASE MDL1, MITOCHONDRIAL"/>
    <property type="match status" value="1"/>
</dbReference>
<sequence length="99" mass="11346">MYNKFISLCTNSTAVIISHRLSSVSMADRIFLLRDGEIAEVGIHRELIDLDGEYARLFNIQTEAYKALEIRNKKRTGLNPSFCMYIYECVPVKVTVRGQ</sequence>
<reference evidence="2" key="1">
    <citation type="submission" date="2015-03" db="EMBL/GenBank/DDBJ databases">
        <authorList>
            <person name="Nijsse Bart"/>
        </authorList>
    </citation>
    <scope>NUCLEOTIDE SEQUENCE [LARGE SCALE GENOMIC DNA]</scope>
</reference>
<dbReference type="GO" id="GO:0005524">
    <property type="term" value="F:ATP binding"/>
    <property type="evidence" value="ECO:0007669"/>
    <property type="project" value="UniProtKB-KW"/>
</dbReference>
<dbReference type="GO" id="GO:0015421">
    <property type="term" value="F:ABC-type oligopeptide transporter activity"/>
    <property type="evidence" value="ECO:0007669"/>
    <property type="project" value="TreeGrafter"/>
</dbReference>
<evidence type="ECO:0000313" key="2">
    <source>
        <dbReference type="Proteomes" id="UP000049855"/>
    </source>
</evidence>
<dbReference type="Proteomes" id="UP000049855">
    <property type="component" value="Unassembled WGS sequence"/>
</dbReference>
<accession>A0A0U1L053</accession>
<keyword evidence="2" id="KW-1185">Reference proteome</keyword>
<evidence type="ECO:0000313" key="1">
    <source>
        <dbReference type="EMBL" id="CQR72553.1"/>
    </source>
</evidence>
<name>A0A0U1L053_9FIRM</name>